<evidence type="ECO:0000259" key="2">
    <source>
        <dbReference type="Pfam" id="PF03967"/>
    </source>
</evidence>
<accession>A0ABS6N6Z4</accession>
<dbReference type="InterPro" id="IPR005652">
    <property type="entry name" value="Photo_RC_H"/>
</dbReference>
<dbReference type="NCBIfam" id="TIGR01150">
    <property type="entry name" value="puhA"/>
    <property type="match status" value="1"/>
</dbReference>
<organism evidence="4 5">
    <name type="scientific">Thalassococcus arenae</name>
    <dbReference type="NCBI Taxonomy" id="2851652"/>
    <lineage>
        <taxon>Bacteria</taxon>
        <taxon>Pseudomonadati</taxon>
        <taxon>Pseudomonadota</taxon>
        <taxon>Alphaproteobacteria</taxon>
        <taxon>Rhodobacterales</taxon>
        <taxon>Roseobacteraceae</taxon>
        <taxon>Thalassococcus</taxon>
    </lineage>
</organism>
<evidence type="ECO:0000313" key="4">
    <source>
        <dbReference type="EMBL" id="MBV2359364.1"/>
    </source>
</evidence>
<dbReference type="Pfam" id="PF03967">
    <property type="entry name" value="PRCH"/>
    <property type="match status" value="1"/>
</dbReference>
<gene>
    <name evidence="4" type="primary">puhA</name>
    <name evidence="4" type="ORF">KUH32_06240</name>
</gene>
<dbReference type="InterPro" id="IPR015810">
    <property type="entry name" value="Photo_RC_H_N"/>
</dbReference>
<dbReference type="Pfam" id="PF05239">
    <property type="entry name" value="PRC"/>
    <property type="match status" value="1"/>
</dbReference>
<protein>
    <submittedName>
        <fullName evidence="4">Photosynthetic reaction center subunit H</fullName>
    </submittedName>
</protein>
<name>A0ABS6N6Z4_9RHOB</name>
<feature type="domain" description="PRC-barrel" evidence="3">
    <location>
        <begin position="147"/>
        <end position="207"/>
    </location>
</feature>
<keyword evidence="1" id="KW-0812">Transmembrane</keyword>
<proteinExistence type="predicted"/>
<evidence type="ECO:0000313" key="5">
    <source>
        <dbReference type="Proteomes" id="UP001166293"/>
    </source>
</evidence>
<keyword evidence="1" id="KW-0472">Membrane</keyword>
<evidence type="ECO:0000256" key="1">
    <source>
        <dbReference type="SAM" id="Phobius"/>
    </source>
</evidence>
<sequence>MTEDYILGNLDVASIALWLFFFFFVGLVVWIQRENQREGYPLVDEDGSPADAGGVFPLPEDKTFLLPHGRGSYTVPSGQTPERGDIDAKLVPTGQSGGFPYEPAGDPFADGVGPASWAPRRDEPELDGKGHPKIVPMSATEHFHVAAGRDPRGLPVVAADGAIVGKISDMWIDEPEQLVRYLEIELDAEYGQGSRLVPMTLARIKSNQVAIHSLFGKHFAGVPTVKASRQVTKLEEEKICAYYGGGKLYAEERRLESQL</sequence>
<reference evidence="4" key="1">
    <citation type="submission" date="2021-06" db="EMBL/GenBank/DDBJ databases">
        <title>Thalassococcus sp. CAU 1522 isolated from sea sand, Republic of Korea.</title>
        <authorList>
            <person name="Kim W."/>
        </authorList>
    </citation>
    <scope>NUCLEOTIDE SEQUENCE</scope>
    <source>
        <strain evidence="4">CAU 1522</strain>
    </source>
</reference>
<dbReference type="EMBL" id="JAHRWL010000001">
    <property type="protein sequence ID" value="MBV2359364.1"/>
    <property type="molecule type" value="Genomic_DNA"/>
</dbReference>
<keyword evidence="5" id="KW-1185">Reference proteome</keyword>
<evidence type="ECO:0000259" key="3">
    <source>
        <dbReference type="Pfam" id="PF05239"/>
    </source>
</evidence>
<keyword evidence="1" id="KW-1133">Transmembrane helix</keyword>
<feature type="transmembrane region" description="Helical" evidence="1">
    <location>
        <begin position="12"/>
        <end position="31"/>
    </location>
</feature>
<dbReference type="InterPro" id="IPR027275">
    <property type="entry name" value="PRC-brl_dom"/>
</dbReference>
<comment type="caution">
    <text evidence="4">The sequence shown here is derived from an EMBL/GenBank/DDBJ whole genome shotgun (WGS) entry which is preliminary data.</text>
</comment>
<dbReference type="Proteomes" id="UP001166293">
    <property type="component" value="Unassembled WGS sequence"/>
</dbReference>
<feature type="domain" description="Photosynthetic reaction centre H subunit N-terminal" evidence="2">
    <location>
        <begin position="6"/>
        <end position="138"/>
    </location>
</feature>
<dbReference type="RefSeq" id="WP_217777181.1">
    <property type="nucleotide sequence ID" value="NZ_JAHRWL010000001.1"/>
</dbReference>